<dbReference type="Pfam" id="PF03992">
    <property type="entry name" value="ABM"/>
    <property type="match status" value="1"/>
</dbReference>
<dbReference type="InterPro" id="IPR007138">
    <property type="entry name" value="ABM_dom"/>
</dbReference>
<name>A0ABW7NA37_9BACT</name>
<evidence type="ECO:0000259" key="1">
    <source>
        <dbReference type="Pfam" id="PF03992"/>
    </source>
</evidence>
<keyword evidence="2" id="KW-0560">Oxidoreductase</keyword>
<sequence length="109" mass="12392">MKQISVINSIEVPEGYENEALKIRDAYIAYFKSKPGFVSSTFYRAINANNKFNYVNIVVWDSYESFESVVNSGFENTEGLNEDNRKVLGKGFPPPIKVSPGQFEIIRND</sequence>
<reference evidence="2 3" key="1">
    <citation type="journal article" date="2013" name="Int. J. Syst. Evol. Microbiol.">
        <title>Marinoscillum luteum sp. nov., isolated from marine sediment.</title>
        <authorList>
            <person name="Cha I.T."/>
            <person name="Park S.J."/>
            <person name="Kim S.J."/>
            <person name="Kim J.G."/>
            <person name="Jung M.Y."/>
            <person name="Shin K.S."/>
            <person name="Kwon K.K."/>
            <person name="Yang S.H."/>
            <person name="Seo Y.S."/>
            <person name="Rhee S.K."/>
        </authorList>
    </citation>
    <scope>NUCLEOTIDE SEQUENCE [LARGE SCALE GENOMIC DNA]</scope>
    <source>
        <strain evidence="2 3">KCTC 23939</strain>
    </source>
</reference>
<keyword evidence="3" id="KW-1185">Reference proteome</keyword>
<dbReference type="GO" id="GO:0004497">
    <property type="term" value="F:monooxygenase activity"/>
    <property type="evidence" value="ECO:0007669"/>
    <property type="project" value="UniProtKB-KW"/>
</dbReference>
<dbReference type="EMBL" id="JBIPKE010000017">
    <property type="protein sequence ID" value="MFH6984497.1"/>
    <property type="molecule type" value="Genomic_DNA"/>
</dbReference>
<organism evidence="2 3">
    <name type="scientific">Marinoscillum luteum</name>
    <dbReference type="NCBI Taxonomy" id="861051"/>
    <lineage>
        <taxon>Bacteria</taxon>
        <taxon>Pseudomonadati</taxon>
        <taxon>Bacteroidota</taxon>
        <taxon>Cytophagia</taxon>
        <taxon>Cytophagales</taxon>
        <taxon>Reichenbachiellaceae</taxon>
        <taxon>Marinoscillum</taxon>
    </lineage>
</organism>
<proteinExistence type="predicted"/>
<accession>A0ABW7NA37</accession>
<dbReference type="Proteomes" id="UP001610063">
    <property type="component" value="Unassembled WGS sequence"/>
</dbReference>
<feature type="domain" description="ABM" evidence="1">
    <location>
        <begin position="4"/>
        <end position="72"/>
    </location>
</feature>
<gene>
    <name evidence="2" type="ORF">ACHKAR_13675</name>
</gene>
<evidence type="ECO:0000313" key="3">
    <source>
        <dbReference type="Proteomes" id="UP001610063"/>
    </source>
</evidence>
<dbReference type="InterPro" id="IPR011008">
    <property type="entry name" value="Dimeric_a/b-barrel"/>
</dbReference>
<dbReference type="SUPFAM" id="SSF54909">
    <property type="entry name" value="Dimeric alpha+beta barrel"/>
    <property type="match status" value="1"/>
</dbReference>
<dbReference type="RefSeq" id="WP_395417852.1">
    <property type="nucleotide sequence ID" value="NZ_JBIPKE010000017.1"/>
</dbReference>
<comment type="caution">
    <text evidence="2">The sequence shown here is derived from an EMBL/GenBank/DDBJ whole genome shotgun (WGS) entry which is preliminary data.</text>
</comment>
<dbReference type="Gene3D" id="3.30.70.100">
    <property type="match status" value="1"/>
</dbReference>
<evidence type="ECO:0000313" key="2">
    <source>
        <dbReference type="EMBL" id="MFH6984497.1"/>
    </source>
</evidence>
<keyword evidence="2" id="KW-0503">Monooxygenase</keyword>
<protein>
    <submittedName>
        <fullName evidence="2">Antibiotic biosynthesis monooxygenase family protein</fullName>
        <ecNumber evidence="2">1.14.-.-</ecNumber>
    </submittedName>
</protein>
<dbReference type="EC" id="1.14.-.-" evidence="2"/>